<gene>
    <name evidence="1" type="ORF">FKW44_023496</name>
</gene>
<dbReference type="InterPro" id="IPR051053">
    <property type="entry name" value="ECH/Chromodomain_protein"/>
</dbReference>
<keyword evidence="2" id="KW-1185">Reference proteome</keyword>
<protein>
    <submittedName>
        <fullName evidence="1">Chromodomain Y-like protein 2</fullName>
    </submittedName>
</protein>
<dbReference type="Gene3D" id="3.90.226.10">
    <property type="entry name" value="2-enoyl-CoA Hydratase, Chain A, domain 1"/>
    <property type="match status" value="1"/>
</dbReference>
<dbReference type="CDD" id="cd06558">
    <property type="entry name" value="crotonase-like"/>
    <property type="match status" value="1"/>
</dbReference>
<dbReference type="Proteomes" id="UP000595437">
    <property type="component" value="Chromosome 18"/>
</dbReference>
<evidence type="ECO:0000313" key="1">
    <source>
        <dbReference type="EMBL" id="QQP35316.1"/>
    </source>
</evidence>
<dbReference type="SUPFAM" id="SSF52096">
    <property type="entry name" value="ClpP/crotonase"/>
    <property type="match status" value="1"/>
</dbReference>
<dbReference type="AlphaFoldDB" id="A0A7T8GPX9"/>
<evidence type="ECO:0000313" key="2">
    <source>
        <dbReference type="Proteomes" id="UP000595437"/>
    </source>
</evidence>
<accession>A0A7T8GPX9</accession>
<dbReference type="InterPro" id="IPR029045">
    <property type="entry name" value="ClpP/crotonase-like_dom_sf"/>
</dbReference>
<dbReference type="InterPro" id="IPR001753">
    <property type="entry name" value="Enoyl-CoA_hydra/iso"/>
</dbReference>
<name>A0A7T8GPX9_CALRO</name>
<sequence>MDAISVLRKDLIVGLSSSLDSEGSSAMELISVCSHISLLRNSGKNAESLANAIRRLVLSLLACEELALVAAVNGEARGLGVSWLPLFDVVFASDKAVLSTPYARLGMIPEAGARTTFSSLLPRLSEMTLLGKSITALEAKSLGLVSDVLWPDKFFEEIIPRLQMTSLLSSSGIQILKKALKEPLKKRVLEVLDEDTKTLASQWASPLFVKNAKAYLKTCHHV</sequence>
<dbReference type="OrthoDB" id="6357915at2759"/>
<dbReference type="EMBL" id="CP045907">
    <property type="protein sequence ID" value="QQP35316.1"/>
    <property type="molecule type" value="Genomic_DNA"/>
</dbReference>
<proteinExistence type="predicted"/>
<dbReference type="PANTHER" id="PTHR43684">
    <property type="match status" value="1"/>
</dbReference>
<organism evidence="1 2">
    <name type="scientific">Caligus rogercresseyi</name>
    <name type="common">Sea louse</name>
    <dbReference type="NCBI Taxonomy" id="217165"/>
    <lineage>
        <taxon>Eukaryota</taxon>
        <taxon>Metazoa</taxon>
        <taxon>Ecdysozoa</taxon>
        <taxon>Arthropoda</taxon>
        <taxon>Crustacea</taxon>
        <taxon>Multicrustacea</taxon>
        <taxon>Hexanauplia</taxon>
        <taxon>Copepoda</taxon>
        <taxon>Siphonostomatoida</taxon>
        <taxon>Caligidae</taxon>
        <taxon>Caligus</taxon>
    </lineage>
</organism>
<dbReference type="PANTHER" id="PTHR43684:SF11">
    <property type="entry name" value="CHROMO DOMAIN-CONTAINING PROTEIN"/>
    <property type="match status" value="1"/>
</dbReference>
<dbReference type="Pfam" id="PF00378">
    <property type="entry name" value="ECH_1"/>
    <property type="match status" value="1"/>
</dbReference>
<reference evidence="2" key="1">
    <citation type="submission" date="2021-01" db="EMBL/GenBank/DDBJ databases">
        <title>Caligus Genome Assembly.</title>
        <authorList>
            <person name="Gallardo-Escarate C."/>
        </authorList>
    </citation>
    <scope>NUCLEOTIDE SEQUENCE [LARGE SCALE GENOMIC DNA]</scope>
</reference>